<dbReference type="Pfam" id="PF02798">
    <property type="entry name" value="GST_N"/>
    <property type="match status" value="1"/>
</dbReference>
<evidence type="ECO:0000259" key="2">
    <source>
        <dbReference type="PROSITE" id="PS50405"/>
    </source>
</evidence>
<dbReference type="SFLD" id="SFLDS00019">
    <property type="entry name" value="Glutathione_Transferase_(cytos"/>
    <property type="match status" value="1"/>
</dbReference>
<dbReference type="Gene3D" id="1.20.1050.10">
    <property type="match status" value="1"/>
</dbReference>
<reference evidence="3" key="1">
    <citation type="submission" date="2018-05" db="EMBL/GenBank/DDBJ databases">
        <authorList>
            <person name="Lanie J.A."/>
            <person name="Ng W.-L."/>
            <person name="Kazmierczak K.M."/>
            <person name="Andrzejewski T.M."/>
            <person name="Davidsen T.M."/>
            <person name="Wayne K.J."/>
            <person name="Tettelin H."/>
            <person name="Glass J.I."/>
            <person name="Rusch D."/>
            <person name="Podicherti R."/>
            <person name="Tsui H.-C.T."/>
            <person name="Winkler M.E."/>
        </authorList>
    </citation>
    <scope>NUCLEOTIDE SEQUENCE</scope>
</reference>
<evidence type="ECO:0000259" key="1">
    <source>
        <dbReference type="PROSITE" id="PS50404"/>
    </source>
</evidence>
<dbReference type="InterPro" id="IPR004045">
    <property type="entry name" value="Glutathione_S-Trfase_N"/>
</dbReference>
<dbReference type="AlphaFoldDB" id="A0A381U1T0"/>
<gene>
    <name evidence="3" type="ORF">METZ01_LOCUS74452</name>
</gene>
<dbReference type="PANTHER" id="PTHR44051:SF8">
    <property type="entry name" value="GLUTATHIONE S-TRANSFERASE GSTA"/>
    <property type="match status" value="1"/>
</dbReference>
<feature type="domain" description="GST N-terminal" evidence="1">
    <location>
        <begin position="4"/>
        <end position="85"/>
    </location>
</feature>
<dbReference type="SUPFAM" id="SSF47616">
    <property type="entry name" value="GST C-terminal domain-like"/>
    <property type="match status" value="1"/>
</dbReference>
<dbReference type="SFLD" id="SFLDG01150">
    <property type="entry name" value="Main.1:_Beta-like"/>
    <property type="match status" value="1"/>
</dbReference>
<dbReference type="InterPro" id="IPR004046">
    <property type="entry name" value="GST_C"/>
</dbReference>
<dbReference type="InterPro" id="IPR036282">
    <property type="entry name" value="Glutathione-S-Trfase_C_sf"/>
</dbReference>
<sequence length="207" mass="23724">MEKIQMIKLYGTPRSRASRVLWCLEEIGVAYENLDLKDVSDTEKENILGKVNPNLKVPALDDNGFMVFESMAINLHLAKNYSQTLWPTDSNQQSAAIQWSIWAMTEIEPPFVELFLQRIILPEEKRDPQAEETAIETINRPIGVLENILSKNDYVLGNTFTIADLNLVSIFTLNDIVKITMENFTRTEGWIEKCKARPAYKKMASLR</sequence>
<organism evidence="3">
    <name type="scientific">marine metagenome</name>
    <dbReference type="NCBI Taxonomy" id="408172"/>
    <lineage>
        <taxon>unclassified sequences</taxon>
        <taxon>metagenomes</taxon>
        <taxon>ecological metagenomes</taxon>
    </lineage>
</organism>
<dbReference type="PANTHER" id="PTHR44051">
    <property type="entry name" value="GLUTATHIONE S-TRANSFERASE-RELATED"/>
    <property type="match status" value="1"/>
</dbReference>
<dbReference type="InterPro" id="IPR036249">
    <property type="entry name" value="Thioredoxin-like_sf"/>
</dbReference>
<dbReference type="InterPro" id="IPR010987">
    <property type="entry name" value="Glutathione-S-Trfase_C-like"/>
</dbReference>
<protein>
    <recommendedName>
        <fullName evidence="4">GST N-terminal domain-containing protein</fullName>
    </recommendedName>
</protein>
<dbReference type="CDD" id="cd03046">
    <property type="entry name" value="GST_N_GTT1_like"/>
    <property type="match status" value="1"/>
</dbReference>
<proteinExistence type="predicted"/>
<accession>A0A381U1T0</accession>
<dbReference type="PROSITE" id="PS50405">
    <property type="entry name" value="GST_CTER"/>
    <property type="match status" value="1"/>
</dbReference>
<dbReference type="PROSITE" id="PS50404">
    <property type="entry name" value="GST_NTER"/>
    <property type="match status" value="1"/>
</dbReference>
<dbReference type="Pfam" id="PF00043">
    <property type="entry name" value="GST_C"/>
    <property type="match status" value="1"/>
</dbReference>
<dbReference type="Gene3D" id="3.40.30.10">
    <property type="entry name" value="Glutaredoxin"/>
    <property type="match status" value="1"/>
</dbReference>
<dbReference type="InterPro" id="IPR040079">
    <property type="entry name" value="Glutathione_S-Trfase"/>
</dbReference>
<dbReference type="SFLD" id="SFLDG00358">
    <property type="entry name" value="Main_(cytGST)"/>
    <property type="match status" value="1"/>
</dbReference>
<evidence type="ECO:0000313" key="3">
    <source>
        <dbReference type="EMBL" id="SVA21598.1"/>
    </source>
</evidence>
<feature type="domain" description="GST C-terminal" evidence="2">
    <location>
        <begin position="89"/>
        <end position="207"/>
    </location>
</feature>
<dbReference type="SUPFAM" id="SSF52833">
    <property type="entry name" value="Thioredoxin-like"/>
    <property type="match status" value="1"/>
</dbReference>
<name>A0A381U1T0_9ZZZZ</name>
<dbReference type="EMBL" id="UINC01005480">
    <property type="protein sequence ID" value="SVA21598.1"/>
    <property type="molecule type" value="Genomic_DNA"/>
</dbReference>
<evidence type="ECO:0008006" key="4">
    <source>
        <dbReference type="Google" id="ProtNLM"/>
    </source>
</evidence>